<keyword evidence="12 15" id="KW-0408">Iron</keyword>
<dbReference type="Pfam" id="PF03098">
    <property type="entry name" value="An_peroxidase"/>
    <property type="match status" value="1"/>
</dbReference>
<dbReference type="InterPro" id="IPR034815">
    <property type="entry name" value="A_dioxygenase"/>
</dbReference>
<comment type="cofactor">
    <cofactor evidence="1">
        <name>Ca(2+)</name>
        <dbReference type="ChEBI" id="CHEBI:29108"/>
    </cofactor>
</comment>
<accession>A0AAP0MSC4</accession>
<evidence type="ECO:0000256" key="11">
    <source>
        <dbReference type="ARBA" id="ARBA00023002"/>
    </source>
</evidence>
<dbReference type="EMBL" id="JBCGBO010000002">
    <property type="protein sequence ID" value="KAK9221349.1"/>
    <property type="molecule type" value="Genomic_DNA"/>
</dbReference>
<keyword evidence="6 15" id="KW-0479">Metal-binding</keyword>
<keyword evidence="5 15" id="KW-0349">Heme</keyword>
<dbReference type="Proteomes" id="UP001428341">
    <property type="component" value="Unassembled WGS sequence"/>
</dbReference>
<evidence type="ECO:0000256" key="15">
    <source>
        <dbReference type="PIRSR" id="PIRSR619791-2"/>
    </source>
</evidence>
<keyword evidence="14" id="KW-0275">Fatty acid biosynthesis</keyword>
<dbReference type="CDD" id="cd09818">
    <property type="entry name" value="PIOX_like"/>
    <property type="match status" value="1"/>
</dbReference>
<keyword evidence="13" id="KW-0443">Lipid metabolism</keyword>
<evidence type="ECO:0000256" key="4">
    <source>
        <dbReference type="ARBA" id="ARBA00022559"/>
    </source>
</evidence>
<gene>
    <name evidence="16" type="ORF">WN944_009775</name>
</gene>
<evidence type="ECO:0000313" key="17">
    <source>
        <dbReference type="Proteomes" id="UP001428341"/>
    </source>
</evidence>
<dbReference type="GO" id="GO:0006952">
    <property type="term" value="P:defense response"/>
    <property type="evidence" value="ECO:0007669"/>
    <property type="project" value="UniProtKB-KW"/>
</dbReference>
<keyword evidence="10" id="KW-0223">Dioxygenase</keyword>
<evidence type="ECO:0008006" key="18">
    <source>
        <dbReference type="Google" id="ProtNLM"/>
    </source>
</evidence>
<dbReference type="GO" id="GO:0006979">
    <property type="term" value="P:response to oxidative stress"/>
    <property type="evidence" value="ECO:0007669"/>
    <property type="project" value="InterPro"/>
</dbReference>
<evidence type="ECO:0000256" key="9">
    <source>
        <dbReference type="ARBA" id="ARBA00022832"/>
    </source>
</evidence>
<dbReference type="PANTHER" id="PTHR11903:SF11">
    <property type="entry name" value="ALPHA-DIOXYGENASE 1"/>
    <property type="match status" value="1"/>
</dbReference>
<keyword evidence="8" id="KW-0611">Plant defense</keyword>
<evidence type="ECO:0000256" key="12">
    <source>
        <dbReference type="ARBA" id="ARBA00023004"/>
    </source>
</evidence>
<dbReference type="GO" id="GO:0046872">
    <property type="term" value="F:metal ion binding"/>
    <property type="evidence" value="ECO:0007669"/>
    <property type="project" value="UniProtKB-KW"/>
</dbReference>
<reference evidence="16 17" key="1">
    <citation type="submission" date="2024-05" db="EMBL/GenBank/DDBJ databases">
        <title>Haplotype-resolved chromosome-level genome assembly of Huyou (Citrus changshanensis).</title>
        <authorList>
            <person name="Miao C."/>
            <person name="Chen W."/>
            <person name="Wu Y."/>
            <person name="Wang L."/>
            <person name="Zhao S."/>
            <person name="Grierson D."/>
            <person name="Xu C."/>
            <person name="Chen K."/>
        </authorList>
    </citation>
    <scope>NUCLEOTIDE SEQUENCE [LARGE SCALE GENOMIC DNA]</scope>
    <source>
        <strain evidence="16">01-14</strain>
        <tissue evidence="16">Leaf</tissue>
    </source>
</reference>
<evidence type="ECO:0000256" key="7">
    <source>
        <dbReference type="ARBA" id="ARBA00022767"/>
    </source>
</evidence>
<comment type="cofactor">
    <cofactor evidence="2">
        <name>heme b</name>
        <dbReference type="ChEBI" id="CHEBI:60344"/>
    </cofactor>
</comment>
<dbReference type="GO" id="GO:0004601">
    <property type="term" value="F:peroxidase activity"/>
    <property type="evidence" value="ECO:0007669"/>
    <property type="project" value="UniProtKB-KW"/>
</dbReference>
<organism evidence="16 17">
    <name type="scientific">Citrus x changshan-huyou</name>
    <dbReference type="NCBI Taxonomy" id="2935761"/>
    <lineage>
        <taxon>Eukaryota</taxon>
        <taxon>Viridiplantae</taxon>
        <taxon>Streptophyta</taxon>
        <taxon>Embryophyta</taxon>
        <taxon>Tracheophyta</taxon>
        <taxon>Spermatophyta</taxon>
        <taxon>Magnoliopsida</taxon>
        <taxon>eudicotyledons</taxon>
        <taxon>Gunneridae</taxon>
        <taxon>Pentapetalae</taxon>
        <taxon>rosids</taxon>
        <taxon>malvids</taxon>
        <taxon>Sapindales</taxon>
        <taxon>Rutaceae</taxon>
        <taxon>Aurantioideae</taxon>
        <taxon>Citrus</taxon>
    </lineage>
</organism>
<dbReference type="PROSITE" id="PS50292">
    <property type="entry name" value="PEROXIDASE_3"/>
    <property type="match status" value="1"/>
</dbReference>
<evidence type="ECO:0000256" key="6">
    <source>
        <dbReference type="ARBA" id="ARBA00022723"/>
    </source>
</evidence>
<keyword evidence="3" id="KW-0444">Lipid biosynthesis</keyword>
<evidence type="ECO:0000256" key="3">
    <source>
        <dbReference type="ARBA" id="ARBA00022516"/>
    </source>
</evidence>
<evidence type="ECO:0000313" key="16">
    <source>
        <dbReference type="EMBL" id="KAK9221349.1"/>
    </source>
</evidence>
<evidence type="ECO:0000256" key="10">
    <source>
        <dbReference type="ARBA" id="ARBA00022964"/>
    </source>
</evidence>
<keyword evidence="9" id="KW-0276">Fatty acid metabolism</keyword>
<proteinExistence type="predicted"/>
<keyword evidence="17" id="KW-1185">Reference proteome</keyword>
<dbReference type="GO" id="GO:0006633">
    <property type="term" value="P:fatty acid biosynthetic process"/>
    <property type="evidence" value="ECO:0007669"/>
    <property type="project" value="UniProtKB-KW"/>
</dbReference>
<evidence type="ECO:0000256" key="1">
    <source>
        <dbReference type="ARBA" id="ARBA00001913"/>
    </source>
</evidence>
<evidence type="ECO:0000256" key="5">
    <source>
        <dbReference type="ARBA" id="ARBA00022617"/>
    </source>
</evidence>
<dbReference type="InterPro" id="IPR050783">
    <property type="entry name" value="Oxylipin_biosynth_metab"/>
</dbReference>
<dbReference type="InterPro" id="IPR037120">
    <property type="entry name" value="Haem_peroxidase_sf_animal"/>
</dbReference>
<sequence>MEFLKNLFTAPLHHFIHKDFHEVVSRMTLIDKFLFLIVHSMDKLGILWHRLPVFVGLFYLGPRRHLHQEYNLFNVGEIPAGVRFNPGDYPYPTANGEYNDPFNEGAGSEGTFFGRNVLPADKKHKLLKPDPVVVATKLLSRRSFIDTGKQFNTIAAAWIQFMIHDWIDHLEDTNQVELEAPREVAGKCPLSSFKFYKTKEVPTGFHEIKHGHLNVRTPWCAIYGSNAERLHKLRTFKDGKLKIAKDGLLLHDQNGVAVAPRSQSATTTPVRSRSVTTTLVRSRTVTNDLPGYDSGDVRNTWAGLSTLQALFVKEHNAVCDALKKEYPDLGDEELYRHARLVTSAVIAKVHTIDWTVELLKTDTLLAGMRMEFWEKKFKDTFGHVGGAILGGFVGMKKPENHGVPYSLTEEFTSVYRMHALLPDTLNLRDIDAQPGPNKSPPLAEKVPMENLVGHKGEKALSDIGFGKRIVSMGHQACGALELWNYPLWLRDLIPQNTDGTDRPDHVDLPALEAYRDRERKVARYNEFRRALLLIPIFKWEDLTEDKEAIEVLNEVYGDDVEELDLQVGLMAEKKIKGFAISETAFVIFLLMASRRLEADRFFTSSFNEETYTKKGLEWVNTTESLKDVLHRHYPEITEKWMNSTSAFSVWDSPPNSHNPIPLYLRVPQ</sequence>
<evidence type="ECO:0000256" key="2">
    <source>
        <dbReference type="ARBA" id="ARBA00001970"/>
    </source>
</evidence>
<dbReference type="SUPFAM" id="SSF48113">
    <property type="entry name" value="Heme-dependent peroxidases"/>
    <property type="match status" value="1"/>
</dbReference>
<evidence type="ECO:0000256" key="13">
    <source>
        <dbReference type="ARBA" id="ARBA00023098"/>
    </source>
</evidence>
<protein>
    <recommendedName>
        <fullName evidence="18">Alpha-dioxygenase 1</fullName>
    </recommendedName>
</protein>
<evidence type="ECO:0000256" key="14">
    <source>
        <dbReference type="ARBA" id="ARBA00023160"/>
    </source>
</evidence>
<name>A0AAP0MSC4_9ROSI</name>
<keyword evidence="4" id="KW-0575">Peroxidase</keyword>
<dbReference type="AlphaFoldDB" id="A0AAP0MSC4"/>
<dbReference type="InterPro" id="IPR010255">
    <property type="entry name" value="Haem_peroxidase_sf"/>
</dbReference>
<dbReference type="InterPro" id="IPR019791">
    <property type="entry name" value="Haem_peroxidase_animal"/>
</dbReference>
<comment type="caution">
    <text evidence="16">The sequence shown here is derived from an EMBL/GenBank/DDBJ whole genome shotgun (WGS) entry which is preliminary data.</text>
</comment>
<dbReference type="PANTHER" id="PTHR11903">
    <property type="entry name" value="PROSTAGLANDIN G/H SYNTHASE"/>
    <property type="match status" value="1"/>
</dbReference>
<dbReference type="GO" id="GO:0020037">
    <property type="term" value="F:heme binding"/>
    <property type="evidence" value="ECO:0007669"/>
    <property type="project" value="InterPro"/>
</dbReference>
<dbReference type="GO" id="GO:0031408">
    <property type="term" value="P:oxylipin biosynthetic process"/>
    <property type="evidence" value="ECO:0007669"/>
    <property type="project" value="UniProtKB-KW"/>
</dbReference>
<dbReference type="Gene3D" id="1.10.640.10">
    <property type="entry name" value="Haem peroxidase domain superfamily, animal type"/>
    <property type="match status" value="1"/>
</dbReference>
<evidence type="ECO:0000256" key="8">
    <source>
        <dbReference type="ARBA" id="ARBA00022821"/>
    </source>
</evidence>
<feature type="binding site" description="axial binding residue" evidence="15">
    <location>
        <position position="418"/>
    </location>
    <ligand>
        <name>heme b</name>
        <dbReference type="ChEBI" id="CHEBI:60344"/>
    </ligand>
    <ligandPart>
        <name>Fe</name>
        <dbReference type="ChEBI" id="CHEBI:18248"/>
    </ligandPart>
</feature>
<keyword evidence="7" id="KW-0925">Oxylipin biosynthesis</keyword>
<keyword evidence="11" id="KW-0560">Oxidoreductase</keyword>
<dbReference type="GO" id="GO:0016702">
    <property type="term" value="F:oxidoreductase activity, acting on single donors with incorporation of molecular oxygen, incorporation of two atoms of oxygen"/>
    <property type="evidence" value="ECO:0007669"/>
    <property type="project" value="TreeGrafter"/>
</dbReference>